<evidence type="ECO:0000313" key="5">
    <source>
        <dbReference type="Proteomes" id="UP001432322"/>
    </source>
</evidence>
<keyword evidence="1" id="KW-0677">Repeat</keyword>
<comment type="caution">
    <text evidence="4">The sequence shown here is derived from an EMBL/GenBank/DDBJ whole genome shotgun (WGS) entry which is preliminary data.</text>
</comment>
<gene>
    <name evidence="4" type="ORF">PFISCL1PPCAC_27258</name>
</gene>
<evidence type="ECO:0000259" key="3">
    <source>
        <dbReference type="PROSITE" id="PS51549"/>
    </source>
</evidence>
<dbReference type="InterPro" id="IPR019545">
    <property type="entry name" value="DM13_domain"/>
</dbReference>
<evidence type="ECO:0000313" key="4">
    <source>
        <dbReference type="EMBL" id="GMT35961.1"/>
    </source>
</evidence>
<dbReference type="SMART" id="SM00686">
    <property type="entry name" value="DM13"/>
    <property type="match status" value="1"/>
</dbReference>
<feature type="region of interest" description="Disordered" evidence="2">
    <location>
        <begin position="217"/>
        <end position="246"/>
    </location>
</feature>
<evidence type="ECO:0000256" key="2">
    <source>
        <dbReference type="SAM" id="MobiDB-lite"/>
    </source>
</evidence>
<feature type="compositionally biased region" description="Basic and acidic residues" evidence="2">
    <location>
        <begin position="217"/>
        <end position="242"/>
    </location>
</feature>
<sequence>DRSPFITNPLSPSYSRLGPAPGLILGNGNGQPNIVNSIFSQSQAHGVVSEIPMGGIPNGIPSLPQPPVIPQLPTDFFSAALPPNPPQGGLPNLFQSGLPTHGFSGADTGVVAGGPRSPLEGLLAHGSPFESLGKMAKNFLGGSNGGGNGNIMDLMTNALTGVGKSNHIGTAAAIDPPVIEAQRAEPSLMEKLFNSAASALNESMKAKERQDKFDALKREEEEKDREKENEEKEKQKQARMSKDVQSSLKLLDGLPPAQRALLEEALNNGEIDSDALGPAVKSLVKDDAKEDSQKEKVDRLIDWIKANRPHKHTAVVAVSTGDKLPYYGKYCGSLAAQEGSMKRAKPSGAVWAVDKDRFIVSKFHFQPSSLSDNVTFWLGPDHSTLDLVADSFPSDNGFILQPEPIDINVFVVADLKPIPAKARNESEKIHPISLFGNSLRARRDAPIHIDRDELPPMEKNKEEVRLVVAQGGAVKVQSGDGPSSETKLRMTMPVNGLPSTDTSLFNHSVPRGFEMRPPISMSEDPNAPRALDWFAGFQPLLLRLPTSRSVKSVNWISLRDHKHNETIASVIMPNGPGFTLPSLTTLRPLTPNGLFNISSGPIKVHDYKTIEISDFVLKTEGRAVWFMIGTDILPNAAGHIAPIWNRSANSFDCESLRDYHGETLTIRLPGKKDINDVFWLSVFSIPSTLSYSHIYLPYNEMVIPPDLTGIPTPECVYTP</sequence>
<dbReference type="PANTHER" id="PTHR24036">
    <property type="entry name" value="SKELETOR-RELATED"/>
    <property type="match status" value="1"/>
</dbReference>
<dbReference type="EMBL" id="BTSY01000007">
    <property type="protein sequence ID" value="GMT35961.1"/>
    <property type="molecule type" value="Genomic_DNA"/>
</dbReference>
<proteinExistence type="predicted"/>
<organism evidence="4 5">
    <name type="scientific">Pristionchus fissidentatus</name>
    <dbReference type="NCBI Taxonomy" id="1538716"/>
    <lineage>
        <taxon>Eukaryota</taxon>
        <taxon>Metazoa</taxon>
        <taxon>Ecdysozoa</taxon>
        <taxon>Nematoda</taxon>
        <taxon>Chromadorea</taxon>
        <taxon>Rhabditida</taxon>
        <taxon>Rhabditina</taxon>
        <taxon>Diplogasteromorpha</taxon>
        <taxon>Diplogasteroidea</taxon>
        <taxon>Neodiplogasteridae</taxon>
        <taxon>Pristionchus</taxon>
    </lineage>
</organism>
<dbReference type="InterPro" id="IPR052126">
    <property type="entry name" value="Spindle_Org/Thrombomodulin"/>
</dbReference>
<dbReference type="Proteomes" id="UP001432322">
    <property type="component" value="Unassembled WGS sequence"/>
</dbReference>
<dbReference type="AlphaFoldDB" id="A0AAV5WXT6"/>
<feature type="domain" description="DM13" evidence="3">
    <location>
        <begin position="584"/>
        <end position="697"/>
    </location>
</feature>
<accession>A0AAV5WXT6</accession>
<dbReference type="PANTHER" id="PTHR24036:SF17">
    <property type="entry name" value="DM13 DOMAIN-CONTAINING PROTEIN"/>
    <property type="match status" value="1"/>
</dbReference>
<feature type="non-terminal residue" evidence="4">
    <location>
        <position position="1"/>
    </location>
</feature>
<name>A0AAV5WXT6_9BILA</name>
<protein>
    <recommendedName>
        <fullName evidence="3">DM13 domain-containing protein</fullName>
    </recommendedName>
</protein>
<keyword evidence="5" id="KW-1185">Reference proteome</keyword>
<dbReference type="PROSITE" id="PS51549">
    <property type="entry name" value="DM13"/>
    <property type="match status" value="1"/>
</dbReference>
<reference evidence="4" key="1">
    <citation type="submission" date="2023-10" db="EMBL/GenBank/DDBJ databases">
        <title>Genome assembly of Pristionchus species.</title>
        <authorList>
            <person name="Yoshida K."/>
            <person name="Sommer R.J."/>
        </authorList>
    </citation>
    <scope>NUCLEOTIDE SEQUENCE</scope>
    <source>
        <strain evidence="4">RS5133</strain>
    </source>
</reference>
<dbReference type="Pfam" id="PF10517">
    <property type="entry name" value="DM13"/>
    <property type="match status" value="1"/>
</dbReference>
<evidence type="ECO:0000256" key="1">
    <source>
        <dbReference type="ARBA" id="ARBA00022737"/>
    </source>
</evidence>